<feature type="non-terminal residue" evidence="1">
    <location>
        <position position="1"/>
    </location>
</feature>
<evidence type="ECO:0000313" key="1">
    <source>
        <dbReference type="EMBL" id="SVB75681.1"/>
    </source>
</evidence>
<accession>A0A382GNE3</accession>
<dbReference type="EMBL" id="UINC01056076">
    <property type="protein sequence ID" value="SVB75681.1"/>
    <property type="molecule type" value="Genomic_DNA"/>
</dbReference>
<protein>
    <submittedName>
        <fullName evidence="1">Uncharacterized protein</fullName>
    </submittedName>
</protein>
<gene>
    <name evidence="1" type="ORF">METZ01_LOCUS228535</name>
</gene>
<organism evidence="1">
    <name type="scientific">marine metagenome</name>
    <dbReference type="NCBI Taxonomy" id="408172"/>
    <lineage>
        <taxon>unclassified sequences</taxon>
        <taxon>metagenomes</taxon>
        <taxon>ecological metagenomes</taxon>
    </lineage>
</organism>
<proteinExistence type="predicted"/>
<reference evidence="1" key="1">
    <citation type="submission" date="2018-05" db="EMBL/GenBank/DDBJ databases">
        <authorList>
            <person name="Lanie J.A."/>
            <person name="Ng W.-L."/>
            <person name="Kazmierczak K.M."/>
            <person name="Andrzejewski T.M."/>
            <person name="Davidsen T.M."/>
            <person name="Wayne K.J."/>
            <person name="Tettelin H."/>
            <person name="Glass J.I."/>
            <person name="Rusch D."/>
            <person name="Podicherti R."/>
            <person name="Tsui H.-C.T."/>
            <person name="Winkler M.E."/>
        </authorList>
    </citation>
    <scope>NUCLEOTIDE SEQUENCE</scope>
</reference>
<name>A0A382GNE3_9ZZZZ</name>
<sequence>SRSELYMKAAGKLPNQLMRKISDHYSN</sequence>
<dbReference type="AlphaFoldDB" id="A0A382GNE3"/>